<dbReference type="EMBL" id="KQ417981">
    <property type="protein sequence ID" value="KOF89426.1"/>
    <property type="molecule type" value="Genomic_DNA"/>
</dbReference>
<gene>
    <name evidence="1" type="ORF">OCBIM_22013101mg</name>
</gene>
<evidence type="ECO:0000313" key="1">
    <source>
        <dbReference type="EMBL" id="KOF89426.1"/>
    </source>
</evidence>
<accession>A0A0L8HJM1</accession>
<reference evidence="1" key="1">
    <citation type="submission" date="2015-07" db="EMBL/GenBank/DDBJ databases">
        <title>MeaNS - Measles Nucleotide Surveillance Program.</title>
        <authorList>
            <person name="Tran T."/>
            <person name="Druce J."/>
        </authorList>
    </citation>
    <scope>NUCLEOTIDE SEQUENCE</scope>
    <source>
        <strain evidence="1">UCB-OBI-ISO-001</strain>
        <tissue evidence="1">Gonad</tissue>
    </source>
</reference>
<dbReference type="AlphaFoldDB" id="A0A0L8HJM1"/>
<organism evidence="1">
    <name type="scientific">Octopus bimaculoides</name>
    <name type="common">California two-spotted octopus</name>
    <dbReference type="NCBI Taxonomy" id="37653"/>
    <lineage>
        <taxon>Eukaryota</taxon>
        <taxon>Metazoa</taxon>
        <taxon>Spiralia</taxon>
        <taxon>Lophotrochozoa</taxon>
        <taxon>Mollusca</taxon>
        <taxon>Cephalopoda</taxon>
        <taxon>Coleoidea</taxon>
        <taxon>Octopodiformes</taxon>
        <taxon>Octopoda</taxon>
        <taxon>Incirrata</taxon>
        <taxon>Octopodidae</taxon>
        <taxon>Octopus</taxon>
    </lineage>
</organism>
<sequence>MGKVVCYYLLTLGLKQWYPTSDESREFIKKQDIYAKKLLQRDISIIPHRLSAIIFLAQPFIISGVKR</sequence>
<proteinExistence type="predicted"/>
<name>A0A0L8HJM1_OCTBM</name>
<protein>
    <submittedName>
        <fullName evidence="1">Uncharacterized protein</fullName>
    </submittedName>
</protein>